<reference evidence="1 2" key="1">
    <citation type="submission" date="2020-04" db="EMBL/GenBank/DDBJ databases">
        <title>Flammeovirga sp. SR4, a novel species isolated from seawater.</title>
        <authorList>
            <person name="Wang X."/>
        </authorList>
    </citation>
    <scope>NUCLEOTIDE SEQUENCE [LARGE SCALE GENOMIC DNA]</scope>
    <source>
        <strain evidence="1 2">ATCC 23126</strain>
    </source>
</reference>
<dbReference type="AlphaFoldDB" id="A0A7X9XDU4"/>
<accession>A0A7X9XDU4</accession>
<organism evidence="1 2">
    <name type="scientific">Flammeovirga aprica JL-4</name>
    <dbReference type="NCBI Taxonomy" id="694437"/>
    <lineage>
        <taxon>Bacteria</taxon>
        <taxon>Pseudomonadati</taxon>
        <taxon>Bacteroidota</taxon>
        <taxon>Cytophagia</taxon>
        <taxon>Cytophagales</taxon>
        <taxon>Flammeovirgaceae</taxon>
        <taxon>Flammeovirga</taxon>
    </lineage>
</organism>
<protein>
    <submittedName>
        <fullName evidence="1">Uncharacterized protein</fullName>
    </submittedName>
</protein>
<dbReference type="RefSeq" id="WP_169661173.1">
    <property type="nucleotide sequence ID" value="NZ_JABANE010000311.1"/>
</dbReference>
<evidence type="ECO:0000313" key="2">
    <source>
        <dbReference type="Proteomes" id="UP000576082"/>
    </source>
</evidence>
<comment type="caution">
    <text evidence="1">The sequence shown here is derived from an EMBL/GenBank/DDBJ whole genome shotgun (WGS) entry which is preliminary data.</text>
</comment>
<dbReference type="EMBL" id="JABANE010000311">
    <property type="protein sequence ID" value="NME73034.1"/>
    <property type="molecule type" value="Genomic_DNA"/>
</dbReference>
<evidence type="ECO:0000313" key="1">
    <source>
        <dbReference type="EMBL" id="NME73034.1"/>
    </source>
</evidence>
<proteinExistence type="predicted"/>
<gene>
    <name evidence="1" type="ORF">HHU12_34100</name>
</gene>
<sequence length="97" mass="11215">MLDFYLISDSEGKPKPDKLDNLDYAGGLESDIYDRLVRKGIIDSRFDYYSDFRWGNQLVKQIESKANIFNRDSDVIKLKEIIDKAVNKEFGLIAFGD</sequence>
<dbReference type="Proteomes" id="UP000576082">
    <property type="component" value="Unassembled WGS sequence"/>
</dbReference>
<keyword evidence="2" id="KW-1185">Reference proteome</keyword>
<name>A0A7X9XDU4_9BACT</name>